<dbReference type="RefSeq" id="WP_160365399.1">
    <property type="nucleotide sequence ID" value="NZ_JACEIB010000025.1"/>
</dbReference>
<feature type="transmembrane region" description="Helical" evidence="2">
    <location>
        <begin position="26"/>
        <end position="53"/>
    </location>
</feature>
<dbReference type="InterPro" id="IPR007844">
    <property type="entry name" value="AsmA"/>
</dbReference>
<evidence type="ECO:0000313" key="4">
    <source>
        <dbReference type="EMBL" id="MBA2935415.1"/>
    </source>
</evidence>
<dbReference type="GO" id="GO:0090313">
    <property type="term" value="P:regulation of protein targeting to membrane"/>
    <property type="evidence" value="ECO:0007669"/>
    <property type="project" value="TreeGrafter"/>
</dbReference>
<keyword evidence="5" id="KW-1185">Reference proteome</keyword>
<dbReference type="Proteomes" id="UP000570166">
    <property type="component" value="Unassembled WGS sequence"/>
</dbReference>
<keyword evidence="2" id="KW-1133">Transmembrane helix</keyword>
<comment type="caution">
    <text evidence="4">The sequence shown here is derived from an EMBL/GenBank/DDBJ whole genome shotgun (WGS) entry which is preliminary data.</text>
</comment>
<keyword evidence="2" id="KW-0812">Transmembrane</keyword>
<dbReference type="Pfam" id="PF05170">
    <property type="entry name" value="AsmA"/>
    <property type="match status" value="1"/>
</dbReference>
<evidence type="ECO:0000313" key="5">
    <source>
        <dbReference type="Proteomes" id="UP000570166"/>
    </source>
</evidence>
<reference evidence="4 5" key="1">
    <citation type="submission" date="2020-07" db="EMBL/GenBank/DDBJ databases">
        <authorList>
            <person name="Sun Q."/>
        </authorList>
    </citation>
    <scope>NUCLEOTIDE SEQUENCE [LARGE SCALE GENOMIC DNA]</scope>
    <source>
        <strain evidence="4 5">CGMCC 1.13654</strain>
    </source>
</reference>
<feature type="region of interest" description="Disordered" evidence="1">
    <location>
        <begin position="681"/>
        <end position="712"/>
    </location>
</feature>
<dbReference type="EMBL" id="JACEIB010000025">
    <property type="protein sequence ID" value="MBA2935415.1"/>
    <property type="molecule type" value="Genomic_DNA"/>
</dbReference>
<evidence type="ECO:0000256" key="2">
    <source>
        <dbReference type="SAM" id="Phobius"/>
    </source>
</evidence>
<dbReference type="GO" id="GO:0005886">
    <property type="term" value="C:plasma membrane"/>
    <property type="evidence" value="ECO:0007669"/>
    <property type="project" value="TreeGrafter"/>
</dbReference>
<sequence>MEQPVSTDPVAPAPPPPPAERRRIRWGAPIGIGLSILAILVGLIVLAWAILFVTKGRFLKARFESIASSLSERQVKVAGEFQLYFDPINVKFVADGLSVSNPSWASKPNFLTADHIDTRISTIRLIFGARHARWLNLNNGAIDTEWDKTHTHNTWTFGDPNKKGEPLQMPVIERAAVTGTTLRYRDPVMGIATDQRFGDVDATGRHIDNAISFAGAGTYKGHGFTNSGALLSPNTTVTMGRTQLRLHADFAHTHLDAAALLPALTSIEGAKADVSVRGSNVRLLFDPFKIVVPDTRAYHLRSHVEKVAGEYRFTRLAGVFGDSDIAGSMTISLPNDRPTLKADLASDKVDIIDIGPMVGYDPNKLATVGATAAASTQSKTDHPRILPDAPLRAEALKTFDAHVNYKVRVIRAPHVPVSNVALTLDLDHNLLKLSPVTMDVSGGKLDADIALNARDPRVITDYDIRLSPTPMGRLLAGWGVDESGTTGTIAARVKMHGIGDSVRKSLATSDGRIAIMIPAGDFWTRNVQLAEFDVGVFVQRLLQKKLKKPVHINCGLIAFTVKDGIAAADPILIDTDANVMAAKGGFSFKDESMNIQFRADAKKFSVFSGQSPVNIGGYFAQPKLGIITPQLVGRAGAAVALGVFGTPIASVLAFVDPGDAKSAACGPVLAAAPASAQHTTKGKPIKLLGTKGKNSEQAAQPKPEKKKVLGIF</sequence>
<evidence type="ECO:0000256" key="1">
    <source>
        <dbReference type="SAM" id="MobiDB-lite"/>
    </source>
</evidence>
<feature type="compositionally biased region" description="Basic and acidic residues" evidence="1">
    <location>
        <begin position="702"/>
        <end position="712"/>
    </location>
</feature>
<dbReference type="AlphaFoldDB" id="A0A838L9M4"/>
<keyword evidence="2" id="KW-0472">Membrane</keyword>
<proteinExistence type="predicted"/>
<name>A0A838L9M4_9SPHN</name>
<dbReference type="PANTHER" id="PTHR30441">
    <property type="entry name" value="DUF748 DOMAIN-CONTAINING PROTEIN"/>
    <property type="match status" value="1"/>
</dbReference>
<organism evidence="4 5">
    <name type="scientific">Sphingomonas chungangi</name>
    <dbReference type="NCBI Taxonomy" id="2683589"/>
    <lineage>
        <taxon>Bacteria</taxon>
        <taxon>Pseudomonadati</taxon>
        <taxon>Pseudomonadota</taxon>
        <taxon>Alphaproteobacteria</taxon>
        <taxon>Sphingomonadales</taxon>
        <taxon>Sphingomonadaceae</taxon>
        <taxon>Sphingomonas</taxon>
    </lineage>
</organism>
<protein>
    <submittedName>
        <fullName evidence="4">AsmA family protein</fullName>
    </submittedName>
</protein>
<accession>A0A838L9M4</accession>
<gene>
    <name evidence="4" type="ORF">HZF05_15115</name>
</gene>
<dbReference type="InterPro" id="IPR052894">
    <property type="entry name" value="AsmA-related"/>
</dbReference>
<dbReference type="PANTHER" id="PTHR30441:SF9">
    <property type="entry name" value="ASMA FAMILY PROTEIN YHJG"/>
    <property type="match status" value="1"/>
</dbReference>
<evidence type="ECO:0000259" key="3">
    <source>
        <dbReference type="Pfam" id="PF05170"/>
    </source>
</evidence>
<feature type="domain" description="AsmA" evidence="3">
    <location>
        <begin position="311"/>
        <end position="522"/>
    </location>
</feature>